<dbReference type="Pfam" id="PF00126">
    <property type="entry name" value="HTH_1"/>
    <property type="match status" value="1"/>
</dbReference>
<dbReference type="GO" id="GO:0006351">
    <property type="term" value="P:DNA-templated transcription"/>
    <property type="evidence" value="ECO:0007669"/>
    <property type="project" value="TreeGrafter"/>
</dbReference>
<dbReference type="PANTHER" id="PTHR30537:SF68">
    <property type="entry name" value="TRANSCRIPTIONAL REGULATOR-RELATED"/>
    <property type="match status" value="1"/>
</dbReference>
<dbReference type="Gene3D" id="1.10.10.10">
    <property type="entry name" value="Winged helix-like DNA-binding domain superfamily/Winged helix DNA-binding domain"/>
    <property type="match status" value="1"/>
</dbReference>
<sequence length="207" mass="23165">MKMDLNSLMIFAKVVEVNSFSEAARRLKMPVSTVSRRIVELEDQLGVRLLERSTRSLRLTDVGSEVLEHAQHSAELSEAVDGIVSNHLSNVSGVLRLSAPPSISDSLLAPLVGAFQASYPNVRVQIFITERIVDQIAEGVDLSFRVGELEDSALVARKILTYRHRLVASPTYMAKCKPPRSPRDLLGHRLLAFSFWKPENTWKFTHT</sequence>
<evidence type="ECO:0000259" key="5">
    <source>
        <dbReference type="PROSITE" id="PS50931"/>
    </source>
</evidence>
<dbReference type="AlphaFoldDB" id="A0A852VJQ8"/>
<dbReference type="GO" id="GO:0003700">
    <property type="term" value="F:DNA-binding transcription factor activity"/>
    <property type="evidence" value="ECO:0007669"/>
    <property type="project" value="InterPro"/>
</dbReference>
<dbReference type="InterPro" id="IPR000847">
    <property type="entry name" value="LysR_HTH_N"/>
</dbReference>
<evidence type="ECO:0000313" key="7">
    <source>
        <dbReference type="Proteomes" id="UP000564385"/>
    </source>
</evidence>
<dbReference type="CDD" id="cd08422">
    <property type="entry name" value="PBP2_CrgA_like"/>
    <property type="match status" value="1"/>
</dbReference>
<keyword evidence="3 6" id="KW-0238">DNA-binding</keyword>
<name>A0A852VJQ8_9BACT</name>
<evidence type="ECO:0000256" key="3">
    <source>
        <dbReference type="ARBA" id="ARBA00023125"/>
    </source>
</evidence>
<protein>
    <submittedName>
        <fullName evidence="6">DNA-binding transcriptional LysR family regulator</fullName>
    </submittedName>
</protein>
<evidence type="ECO:0000256" key="4">
    <source>
        <dbReference type="ARBA" id="ARBA00023163"/>
    </source>
</evidence>
<dbReference type="InterPro" id="IPR005119">
    <property type="entry name" value="LysR_subst-bd"/>
</dbReference>
<gene>
    <name evidence="6" type="ORF">HDF08_003521</name>
</gene>
<evidence type="ECO:0000256" key="1">
    <source>
        <dbReference type="ARBA" id="ARBA00009437"/>
    </source>
</evidence>
<dbReference type="Proteomes" id="UP000564385">
    <property type="component" value="Unassembled WGS sequence"/>
</dbReference>
<reference evidence="6 7" key="1">
    <citation type="submission" date="2020-07" db="EMBL/GenBank/DDBJ databases">
        <title>Genomic Encyclopedia of Type Strains, Phase IV (KMG-V): Genome sequencing to study the core and pangenomes of soil and plant-associated prokaryotes.</title>
        <authorList>
            <person name="Whitman W."/>
        </authorList>
    </citation>
    <scope>NUCLEOTIDE SEQUENCE [LARGE SCALE GENOMIC DNA]</scope>
    <source>
        <strain evidence="6 7">M8UP22</strain>
    </source>
</reference>
<dbReference type="SUPFAM" id="SSF46785">
    <property type="entry name" value="Winged helix' DNA-binding domain"/>
    <property type="match status" value="1"/>
</dbReference>
<dbReference type="Gene3D" id="3.40.190.290">
    <property type="match status" value="1"/>
</dbReference>
<evidence type="ECO:0000313" key="6">
    <source>
        <dbReference type="EMBL" id="NYF91419.1"/>
    </source>
</evidence>
<dbReference type="FunFam" id="1.10.10.10:FF:000001">
    <property type="entry name" value="LysR family transcriptional regulator"/>
    <property type="match status" value="1"/>
</dbReference>
<dbReference type="SUPFAM" id="SSF53850">
    <property type="entry name" value="Periplasmic binding protein-like II"/>
    <property type="match status" value="1"/>
</dbReference>
<comment type="caution">
    <text evidence="6">The sequence shown here is derived from an EMBL/GenBank/DDBJ whole genome shotgun (WGS) entry which is preliminary data.</text>
</comment>
<dbReference type="Pfam" id="PF03466">
    <property type="entry name" value="LysR_substrate"/>
    <property type="match status" value="1"/>
</dbReference>
<dbReference type="PANTHER" id="PTHR30537">
    <property type="entry name" value="HTH-TYPE TRANSCRIPTIONAL REGULATOR"/>
    <property type="match status" value="1"/>
</dbReference>
<dbReference type="PROSITE" id="PS50931">
    <property type="entry name" value="HTH_LYSR"/>
    <property type="match status" value="1"/>
</dbReference>
<organism evidence="6 7">
    <name type="scientific">Tunturiibacter lichenicola</name>
    <dbReference type="NCBI Taxonomy" id="2051959"/>
    <lineage>
        <taxon>Bacteria</taxon>
        <taxon>Pseudomonadati</taxon>
        <taxon>Acidobacteriota</taxon>
        <taxon>Terriglobia</taxon>
        <taxon>Terriglobales</taxon>
        <taxon>Acidobacteriaceae</taxon>
        <taxon>Tunturiibacter</taxon>
    </lineage>
</organism>
<feature type="domain" description="HTH lysR-type" evidence="5">
    <location>
        <begin position="3"/>
        <end position="60"/>
    </location>
</feature>
<dbReference type="InterPro" id="IPR036390">
    <property type="entry name" value="WH_DNA-bd_sf"/>
</dbReference>
<comment type="similarity">
    <text evidence="1">Belongs to the LysR transcriptional regulatory family.</text>
</comment>
<dbReference type="GO" id="GO:0043565">
    <property type="term" value="F:sequence-specific DNA binding"/>
    <property type="evidence" value="ECO:0007669"/>
    <property type="project" value="TreeGrafter"/>
</dbReference>
<dbReference type="InterPro" id="IPR036388">
    <property type="entry name" value="WH-like_DNA-bd_sf"/>
</dbReference>
<accession>A0A852VJQ8</accession>
<keyword evidence="2" id="KW-0805">Transcription regulation</keyword>
<proteinExistence type="inferred from homology"/>
<keyword evidence="4" id="KW-0804">Transcription</keyword>
<dbReference type="InterPro" id="IPR058163">
    <property type="entry name" value="LysR-type_TF_proteobact-type"/>
</dbReference>
<dbReference type="EMBL" id="JACCCU010000002">
    <property type="protein sequence ID" value="NYF91419.1"/>
    <property type="molecule type" value="Genomic_DNA"/>
</dbReference>
<evidence type="ECO:0000256" key="2">
    <source>
        <dbReference type="ARBA" id="ARBA00023015"/>
    </source>
</evidence>